<dbReference type="EMBL" id="CP011859">
    <property type="protein sequence ID" value="AQY21061.1"/>
    <property type="molecule type" value="Genomic_DNA"/>
</dbReference>
<keyword evidence="1 2" id="KW-0732">Signal</keyword>
<evidence type="ECO:0000256" key="2">
    <source>
        <dbReference type="SAM" id="SignalP"/>
    </source>
</evidence>
<feature type="signal peptide" evidence="2">
    <location>
        <begin position="1"/>
        <end position="19"/>
    </location>
</feature>
<reference evidence="5 6" key="2">
    <citation type="submission" date="2015-06" db="EMBL/GenBank/DDBJ databases">
        <title>R. anatipestifer strain HXb2 is the most virulent strain so far, and the genome sequence would help us uncover the pathogenesis.</title>
        <authorList>
            <person name="Hu Q."/>
            <person name="Qi J."/>
            <person name="Bo H."/>
            <person name="Liu G."/>
            <person name="Tao M."/>
            <person name="Ding Y."/>
            <person name="Xue Y."/>
        </authorList>
    </citation>
    <scope>NUCLEOTIDE SEQUENCE [LARGE SCALE GENOMIC DNA]</scope>
    <source>
        <strain evidence="5 6">HXb2</strain>
    </source>
</reference>
<dbReference type="Pfam" id="PF18962">
    <property type="entry name" value="Por_Secre_tail"/>
    <property type="match status" value="1"/>
</dbReference>
<accession>A0A0H4JBQ3</accession>
<evidence type="ECO:0000313" key="5">
    <source>
        <dbReference type="EMBL" id="AQY21061.1"/>
    </source>
</evidence>
<sequence length="255" mass="28852">MRKILFSVATIFAASFAFGQITLEHSFVSQDVIQYSDETSLKYVTFNGTQVIIYNADYSVFKTFTVTIPPNYSRAFITPFNDFSFNVSKHVFNTDDKLEFFIFFAGEYGKAGNVIIYNEDGNIIKNFNDNYTHELIEIFHDNTTNTNKLKMGKYSVGEGFLTFDIYSLPTSVLTTKEIQTKNKLSGFPIPTNKIFNVINPQNGASKIEIFDTSGKLMINKGFGNSESKISIDVENLPKGIYIYKIGDLSSKFIKN</sequence>
<dbReference type="InterPro" id="IPR026444">
    <property type="entry name" value="Secre_tail"/>
</dbReference>
<evidence type="ECO:0000313" key="4">
    <source>
        <dbReference type="EMBL" id="AKO71465.1"/>
    </source>
</evidence>
<protein>
    <recommendedName>
        <fullName evidence="3">Secretion system C-terminal sorting domain-containing protein</fullName>
    </recommendedName>
</protein>
<organism evidence="4">
    <name type="scientific">Riemerella anatipestifer</name>
    <name type="common">Moraxella anatipestifer</name>
    <dbReference type="NCBI Taxonomy" id="34085"/>
    <lineage>
        <taxon>Bacteria</taxon>
        <taxon>Pseudomonadati</taxon>
        <taxon>Bacteroidota</taxon>
        <taxon>Flavobacteriia</taxon>
        <taxon>Flavobacteriales</taxon>
        <taxon>Weeksellaceae</taxon>
        <taxon>Riemerella</taxon>
    </lineage>
</organism>
<evidence type="ECO:0000256" key="1">
    <source>
        <dbReference type="ARBA" id="ARBA00022729"/>
    </source>
</evidence>
<name>A0A0H4JBQ3_RIEAN</name>
<gene>
    <name evidence="5" type="ORF">AB406_0096</name>
</gene>
<proteinExistence type="predicted"/>
<dbReference type="NCBIfam" id="TIGR04183">
    <property type="entry name" value="Por_Secre_tail"/>
    <property type="match status" value="1"/>
</dbReference>
<dbReference type="EMBL" id="KP265722">
    <property type="protein sequence ID" value="AKO71465.1"/>
    <property type="molecule type" value="Genomic_DNA"/>
</dbReference>
<feature type="domain" description="Secretion system C-terminal sorting" evidence="3">
    <location>
        <begin position="187"/>
        <end position="252"/>
    </location>
</feature>
<evidence type="ECO:0000313" key="6">
    <source>
        <dbReference type="Proteomes" id="UP000189883"/>
    </source>
</evidence>
<dbReference type="RefSeq" id="WP_079206269.1">
    <property type="nucleotide sequence ID" value="NZ_CP011859.1"/>
</dbReference>
<dbReference type="AlphaFoldDB" id="A0A0H4JBQ3"/>
<reference evidence="4" key="1">
    <citation type="journal article" date="2015" name="PLoS ONE">
        <title>ErmF and ereD Are Responsible for Erythromycin Resistance in Riemerella anatipestifer.</title>
        <authorList>
            <person name="Xing L."/>
            <person name="Yu H."/>
            <person name="Qi J."/>
            <person name="Jiang P."/>
            <person name="Sun B."/>
            <person name="Cui J."/>
            <person name="Ou C."/>
            <person name="Chang W."/>
            <person name="Hu Q."/>
        </authorList>
    </citation>
    <scope>NUCLEOTIDE SEQUENCE</scope>
    <source>
        <strain evidence="4">HXb2</strain>
    </source>
</reference>
<dbReference type="Proteomes" id="UP000189883">
    <property type="component" value="Chromosome"/>
</dbReference>
<evidence type="ECO:0000259" key="3">
    <source>
        <dbReference type="Pfam" id="PF18962"/>
    </source>
</evidence>
<feature type="chain" id="PRO_5005206815" description="Secretion system C-terminal sorting domain-containing protein" evidence="2">
    <location>
        <begin position="20"/>
        <end position="255"/>
    </location>
</feature>